<dbReference type="GO" id="GO:0006352">
    <property type="term" value="P:DNA-templated transcription initiation"/>
    <property type="evidence" value="ECO:0007669"/>
    <property type="project" value="InterPro"/>
</dbReference>
<organism evidence="2 3">
    <name type="scientific">Botrimarina colliarenosi</name>
    <dbReference type="NCBI Taxonomy" id="2528001"/>
    <lineage>
        <taxon>Bacteria</taxon>
        <taxon>Pseudomonadati</taxon>
        <taxon>Planctomycetota</taxon>
        <taxon>Planctomycetia</taxon>
        <taxon>Pirellulales</taxon>
        <taxon>Lacipirellulaceae</taxon>
        <taxon>Botrimarina</taxon>
    </lineage>
</organism>
<evidence type="ECO:0000313" key="2">
    <source>
        <dbReference type="EMBL" id="TWU00711.1"/>
    </source>
</evidence>
<accession>A0A5C6AMR8</accession>
<dbReference type="Gene3D" id="1.10.1740.10">
    <property type="match status" value="1"/>
</dbReference>
<protein>
    <submittedName>
        <fullName evidence="2">RNA polymerase sigma factor SigD</fullName>
    </submittedName>
</protein>
<sequence>MGEATRMTLLDRVRQTQTGESWTEFVSVYEALISAWLRQQALSEADADDIRQEVMQTVVQEIGRFDHNGRPGAFRNWLRRITANRMRRLWQTRQRRAADYAGADFGEIAEQLEDDASRLTHVWDADHDRFVLNRLIGMLNGRFSPTSLAAFRRLAIGQEDPALVANDLGMTIGAARVAQHRVLRALKDLGEGLIDV</sequence>
<dbReference type="SUPFAM" id="SSF88946">
    <property type="entry name" value="Sigma2 domain of RNA polymerase sigma factors"/>
    <property type="match status" value="1"/>
</dbReference>
<reference evidence="2 3" key="1">
    <citation type="submission" date="2019-02" db="EMBL/GenBank/DDBJ databases">
        <title>Deep-cultivation of Planctomycetes and their phenomic and genomic characterization uncovers novel biology.</title>
        <authorList>
            <person name="Wiegand S."/>
            <person name="Jogler M."/>
            <person name="Boedeker C."/>
            <person name="Pinto D."/>
            <person name="Vollmers J."/>
            <person name="Rivas-Marin E."/>
            <person name="Kohn T."/>
            <person name="Peeters S.H."/>
            <person name="Heuer A."/>
            <person name="Rast P."/>
            <person name="Oberbeckmann S."/>
            <person name="Bunk B."/>
            <person name="Jeske O."/>
            <person name="Meyerdierks A."/>
            <person name="Storesund J.E."/>
            <person name="Kallscheuer N."/>
            <person name="Luecker S."/>
            <person name="Lage O.M."/>
            <person name="Pohl T."/>
            <person name="Merkel B.J."/>
            <person name="Hornburger P."/>
            <person name="Mueller R.-W."/>
            <person name="Bruemmer F."/>
            <person name="Labrenz M."/>
            <person name="Spormann A.M."/>
            <person name="Op Den Camp H."/>
            <person name="Overmann J."/>
            <person name="Amann R."/>
            <person name="Jetten M.S.M."/>
            <person name="Mascher T."/>
            <person name="Medema M.H."/>
            <person name="Devos D.P."/>
            <person name="Kaster A.-K."/>
            <person name="Ovreas L."/>
            <person name="Rohde M."/>
            <person name="Galperin M.Y."/>
            <person name="Jogler C."/>
        </authorList>
    </citation>
    <scope>NUCLEOTIDE SEQUENCE [LARGE SCALE GENOMIC DNA]</scope>
    <source>
        <strain evidence="2 3">Pla108</strain>
    </source>
</reference>
<dbReference type="InterPro" id="IPR007627">
    <property type="entry name" value="RNA_pol_sigma70_r2"/>
</dbReference>
<dbReference type="Pfam" id="PF04542">
    <property type="entry name" value="Sigma70_r2"/>
    <property type="match status" value="1"/>
</dbReference>
<dbReference type="GO" id="GO:0003700">
    <property type="term" value="F:DNA-binding transcription factor activity"/>
    <property type="evidence" value="ECO:0007669"/>
    <property type="project" value="InterPro"/>
</dbReference>
<dbReference type="EMBL" id="SJPR01000001">
    <property type="protein sequence ID" value="TWU00711.1"/>
    <property type="molecule type" value="Genomic_DNA"/>
</dbReference>
<evidence type="ECO:0000313" key="3">
    <source>
        <dbReference type="Proteomes" id="UP000317421"/>
    </source>
</evidence>
<feature type="domain" description="RNA polymerase sigma-70 region 2" evidence="1">
    <location>
        <begin position="28"/>
        <end position="96"/>
    </location>
</feature>
<comment type="caution">
    <text evidence="2">The sequence shown here is derived from an EMBL/GenBank/DDBJ whole genome shotgun (WGS) entry which is preliminary data.</text>
</comment>
<name>A0A5C6AMR8_9BACT</name>
<gene>
    <name evidence="2" type="ORF">Pla108_16630</name>
</gene>
<proteinExistence type="predicted"/>
<dbReference type="AlphaFoldDB" id="A0A5C6AMR8"/>
<evidence type="ECO:0000259" key="1">
    <source>
        <dbReference type="Pfam" id="PF04542"/>
    </source>
</evidence>
<keyword evidence="3" id="KW-1185">Reference proteome</keyword>
<dbReference type="Proteomes" id="UP000317421">
    <property type="component" value="Unassembled WGS sequence"/>
</dbReference>
<dbReference type="InterPro" id="IPR013325">
    <property type="entry name" value="RNA_pol_sigma_r2"/>
</dbReference>
<dbReference type="OrthoDB" id="258490at2"/>